<evidence type="ECO:0000259" key="2">
    <source>
        <dbReference type="Pfam" id="PF20151"/>
    </source>
</evidence>
<evidence type="ECO:0000256" key="1">
    <source>
        <dbReference type="SAM" id="Phobius"/>
    </source>
</evidence>
<reference evidence="3" key="1">
    <citation type="submission" date="2019-07" db="EMBL/GenBank/DDBJ databases">
        <authorList>
            <person name="Palmer J.M."/>
        </authorList>
    </citation>
    <scope>NUCLEOTIDE SEQUENCE</scope>
    <source>
        <strain evidence="3">PC9</strain>
    </source>
</reference>
<name>A0A8H7DNZ0_PLEOS</name>
<comment type="caution">
    <text evidence="3">The sequence shown here is derived from an EMBL/GenBank/DDBJ whole genome shotgun (WGS) entry which is preliminary data.</text>
</comment>
<dbReference type="Proteomes" id="UP000623687">
    <property type="component" value="Unassembled WGS sequence"/>
</dbReference>
<keyword evidence="1" id="KW-0472">Membrane</keyword>
<evidence type="ECO:0000313" key="3">
    <source>
        <dbReference type="EMBL" id="KAF7422952.1"/>
    </source>
</evidence>
<dbReference type="EMBL" id="JACETU010000008">
    <property type="protein sequence ID" value="KAF7422952.1"/>
    <property type="molecule type" value="Genomic_DNA"/>
</dbReference>
<dbReference type="GeneID" id="59380934"/>
<dbReference type="InterPro" id="IPR045340">
    <property type="entry name" value="DUF6533"/>
</dbReference>
<feature type="domain" description="DUF6533" evidence="2">
    <location>
        <begin position="50"/>
        <end position="89"/>
    </location>
</feature>
<dbReference type="OrthoDB" id="3261349at2759"/>
<dbReference type="RefSeq" id="XP_036627984.1">
    <property type="nucleotide sequence ID" value="XM_036780601.1"/>
</dbReference>
<keyword evidence="1" id="KW-0812">Transmembrane</keyword>
<keyword evidence="4" id="KW-1185">Reference proteome</keyword>
<feature type="transmembrane region" description="Helical" evidence="1">
    <location>
        <begin position="79"/>
        <end position="99"/>
    </location>
</feature>
<organism evidence="3 4">
    <name type="scientific">Pleurotus ostreatus</name>
    <name type="common">Oyster mushroom</name>
    <name type="synonym">White-rot fungus</name>
    <dbReference type="NCBI Taxonomy" id="5322"/>
    <lineage>
        <taxon>Eukaryota</taxon>
        <taxon>Fungi</taxon>
        <taxon>Dikarya</taxon>
        <taxon>Basidiomycota</taxon>
        <taxon>Agaricomycotina</taxon>
        <taxon>Agaricomycetes</taxon>
        <taxon>Agaricomycetidae</taxon>
        <taxon>Agaricales</taxon>
        <taxon>Pleurotineae</taxon>
        <taxon>Pleurotaceae</taxon>
        <taxon>Pleurotus</taxon>
    </lineage>
</organism>
<dbReference type="Pfam" id="PF20151">
    <property type="entry name" value="DUF6533"/>
    <property type="match status" value="1"/>
</dbReference>
<protein>
    <recommendedName>
        <fullName evidence="2">DUF6533 domain-containing protein</fullName>
    </recommendedName>
</protein>
<evidence type="ECO:0000313" key="4">
    <source>
        <dbReference type="Proteomes" id="UP000623687"/>
    </source>
</evidence>
<dbReference type="VEuPathDB" id="FungiDB:PC9H_011116"/>
<accession>A0A8H7DNZ0</accession>
<keyword evidence="1" id="KW-1133">Transmembrane helix</keyword>
<proteinExistence type="predicted"/>
<sequence>MSDVHPGSLDDVAAQMTYSNYLEVASLSMIQIFSSSPTATHHRLSFSPTVAILFYDFTLTLGAESKRFWECPAWSSASALFYLNRYVGLSGYIVIAFFFMKPDFLVSTNVRLSLAYTISLANAVGS</sequence>
<dbReference type="AlphaFoldDB" id="A0A8H7DNZ0"/>
<gene>
    <name evidence="3" type="ORF">PC9H_011116</name>
</gene>